<comment type="subcellular location">
    <subcellularLocation>
        <location evidence="1">Membrane</location>
        <topology evidence="1">Multi-pass membrane protein</topology>
    </subcellularLocation>
</comment>
<sequence length="255" mass="26184">MALPFDAGGVGGLVQQYEELGPFVASFVTNFLATFGDKGQLAVITLATIYDAKRVFAGAVTAFALWNVVEVSVGAAVLGALPAGLTPVLTGSLFVLVGLWTCYQAYTLYATTDGRVEGADLFEGIFPDGVYERVRGSSAFVVAFVAIAIAEVGDKTQLLTINLGATFPNAPLAVVAGAWLGLAVRTGIDAFIGQAAERVLPMAFVQAAGAAVFVAVGLFQWGLLTGPTVVGVAVAAVAFAVGGAIYRRVTDPESL</sequence>
<dbReference type="Pfam" id="PF01169">
    <property type="entry name" value="GDT1"/>
    <property type="match status" value="2"/>
</dbReference>
<keyword evidence="9" id="KW-1185">Reference proteome</keyword>
<keyword evidence="5 6" id="KW-0472">Membrane</keyword>
<reference evidence="7" key="1">
    <citation type="journal article" date="2014" name="Int. J. Syst. Evol. Microbiol.">
        <title>Complete genome sequence of Corynebacterium casei LMG S-19264T (=DSM 44701T), isolated from a smear-ripened cheese.</title>
        <authorList>
            <consortium name="US DOE Joint Genome Institute (JGI-PGF)"/>
            <person name="Walter F."/>
            <person name="Albersmeier A."/>
            <person name="Kalinowski J."/>
            <person name="Ruckert C."/>
        </authorList>
    </citation>
    <scope>NUCLEOTIDE SEQUENCE</scope>
    <source>
        <strain evidence="7">JCM 16108</strain>
    </source>
</reference>
<name>A0A830FL54_9EURY</name>
<dbReference type="AlphaFoldDB" id="A0A830FL54"/>
<dbReference type="OrthoDB" id="85362at2157"/>
<evidence type="ECO:0000313" key="7">
    <source>
        <dbReference type="EMBL" id="GGM61341.1"/>
    </source>
</evidence>
<dbReference type="PANTHER" id="PTHR12608">
    <property type="entry name" value="TRANSMEMBRANE PROTEIN HTP-1 RELATED"/>
    <property type="match status" value="1"/>
</dbReference>
<dbReference type="Proteomes" id="UP000614609">
    <property type="component" value="Unassembled WGS sequence"/>
</dbReference>
<feature type="transmembrane region" description="Helical" evidence="6">
    <location>
        <begin position="55"/>
        <end position="81"/>
    </location>
</feature>
<feature type="transmembrane region" description="Helical" evidence="6">
    <location>
        <begin position="229"/>
        <end position="246"/>
    </location>
</feature>
<feature type="transmembrane region" description="Helical" evidence="6">
    <location>
        <begin position="130"/>
        <end position="150"/>
    </location>
</feature>
<evidence type="ECO:0000256" key="2">
    <source>
        <dbReference type="ARBA" id="ARBA00009190"/>
    </source>
</evidence>
<dbReference type="GO" id="GO:0046873">
    <property type="term" value="F:metal ion transmembrane transporter activity"/>
    <property type="evidence" value="ECO:0007669"/>
    <property type="project" value="InterPro"/>
</dbReference>
<keyword evidence="4 6" id="KW-1133">Transmembrane helix</keyword>
<dbReference type="RefSeq" id="WP_188870370.1">
    <property type="nucleotide sequence ID" value="NZ_BMOO01000002.1"/>
</dbReference>
<feature type="transmembrane region" description="Helical" evidence="6">
    <location>
        <begin position="87"/>
        <end position="109"/>
    </location>
</feature>
<evidence type="ECO:0000256" key="4">
    <source>
        <dbReference type="ARBA" id="ARBA00022989"/>
    </source>
</evidence>
<reference evidence="8" key="3">
    <citation type="submission" date="2021-03" db="EMBL/GenBank/DDBJ databases">
        <title>Genomic Encyclopedia of Type Strains, Phase IV (KMG-IV): sequencing the most valuable type-strain genomes for metagenomic binning, comparative biology and taxonomic classification.</title>
        <authorList>
            <person name="Goeker M."/>
        </authorList>
    </citation>
    <scope>NUCLEOTIDE SEQUENCE</scope>
    <source>
        <strain evidence="8">DSM 22443</strain>
    </source>
</reference>
<dbReference type="Proteomes" id="UP000765891">
    <property type="component" value="Unassembled WGS sequence"/>
</dbReference>
<evidence type="ECO:0000256" key="5">
    <source>
        <dbReference type="ARBA" id="ARBA00023136"/>
    </source>
</evidence>
<proteinExistence type="inferred from homology"/>
<comment type="caution">
    <text evidence="7">The sequence shown here is derived from an EMBL/GenBank/DDBJ whole genome shotgun (WGS) entry which is preliminary data.</text>
</comment>
<evidence type="ECO:0000256" key="6">
    <source>
        <dbReference type="SAM" id="Phobius"/>
    </source>
</evidence>
<evidence type="ECO:0000313" key="8">
    <source>
        <dbReference type="EMBL" id="MBP1954478.1"/>
    </source>
</evidence>
<dbReference type="PANTHER" id="PTHR12608:SF1">
    <property type="entry name" value="TRANSMEMBRANE PROTEIN 165"/>
    <property type="match status" value="1"/>
</dbReference>
<organism evidence="7 9">
    <name type="scientific">Halarchaeum rubridurum</name>
    <dbReference type="NCBI Taxonomy" id="489911"/>
    <lineage>
        <taxon>Archaea</taxon>
        <taxon>Methanobacteriati</taxon>
        <taxon>Methanobacteriota</taxon>
        <taxon>Stenosarchaea group</taxon>
        <taxon>Halobacteria</taxon>
        <taxon>Halobacteriales</taxon>
        <taxon>Halobacteriaceae</taxon>
    </lineage>
</organism>
<dbReference type="EMBL" id="JAGGKO010000002">
    <property type="protein sequence ID" value="MBP1954478.1"/>
    <property type="molecule type" value="Genomic_DNA"/>
</dbReference>
<gene>
    <name evidence="7" type="ORF">GCM10009017_09340</name>
    <name evidence="8" type="ORF">J2752_001390</name>
</gene>
<reference evidence="7" key="2">
    <citation type="submission" date="2020-09" db="EMBL/GenBank/DDBJ databases">
        <authorList>
            <person name="Sun Q."/>
            <person name="Ohkuma M."/>
        </authorList>
    </citation>
    <scope>NUCLEOTIDE SEQUENCE</scope>
    <source>
        <strain evidence="7">JCM 16108</strain>
    </source>
</reference>
<evidence type="ECO:0000256" key="1">
    <source>
        <dbReference type="ARBA" id="ARBA00004141"/>
    </source>
</evidence>
<dbReference type="InterPro" id="IPR001727">
    <property type="entry name" value="GDT1-like"/>
</dbReference>
<accession>A0A830FL54</accession>
<protein>
    <submittedName>
        <fullName evidence="8">Putative Ca2+/H+ antiporter (TMEM165/GDT1 family)</fullName>
    </submittedName>
    <submittedName>
        <fullName evidence="7">UPF0016 family membrane protein</fullName>
    </submittedName>
</protein>
<keyword evidence="3 6" id="KW-0812">Transmembrane</keyword>
<evidence type="ECO:0000256" key="3">
    <source>
        <dbReference type="ARBA" id="ARBA00022692"/>
    </source>
</evidence>
<comment type="similarity">
    <text evidence="2">Belongs to the GDT1 family.</text>
</comment>
<feature type="transmembrane region" description="Helical" evidence="6">
    <location>
        <begin position="200"/>
        <end position="223"/>
    </location>
</feature>
<dbReference type="GO" id="GO:0016020">
    <property type="term" value="C:membrane"/>
    <property type="evidence" value="ECO:0007669"/>
    <property type="project" value="UniProtKB-SubCell"/>
</dbReference>
<feature type="transmembrane region" description="Helical" evidence="6">
    <location>
        <begin position="170"/>
        <end position="188"/>
    </location>
</feature>
<dbReference type="EMBL" id="BMOO01000002">
    <property type="protein sequence ID" value="GGM61341.1"/>
    <property type="molecule type" value="Genomic_DNA"/>
</dbReference>
<evidence type="ECO:0000313" key="9">
    <source>
        <dbReference type="Proteomes" id="UP000614609"/>
    </source>
</evidence>